<gene>
    <name evidence="1" type="ORF">SNA_03260</name>
</gene>
<dbReference type="GO" id="GO:0016740">
    <property type="term" value="F:transferase activity"/>
    <property type="evidence" value="ECO:0007669"/>
    <property type="project" value="InterPro"/>
</dbReference>
<proteinExistence type="predicted"/>
<dbReference type="InterPro" id="IPR001227">
    <property type="entry name" value="Ac_transferase_dom_sf"/>
</dbReference>
<evidence type="ECO:0008006" key="3">
    <source>
        <dbReference type="Google" id="ProtNLM"/>
    </source>
</evidence>
<protein>
    <recommendedName>
        <fullName evidence="3">Malonyl-CoA:ACP transacylase (MAT) domain-containing protein</fullName>
    </recommendedName>
</protein>
<comment type="caution">
    <text evidence="1">The sequence shown here is derived from an EMBL/GenBank/DDBJ whole genome shotgun (WGS) entry which is preliminary data.</text>
</comment>
<organism evidence="1 2">
    <name type="scientific">Streptomyces natalensis ATCC 27448</name>
    <dbReference type="NCBI Taxonomy" id="1240678"/>
    <lineage>
        <taxon>Bacteria</taxon>
        <taxon>Bacillati</taxon>
        <taxon>Actinomycetota</taxon>
        <taxon>Actinomycetes</taxon>
        <taxon>Kitasatosporales</taxon>
        <taxon>Streptomycetaceae</taxon>
        <taxon>Streptomyces</taxon>
    </lineage>
</organism>
<dbReference type="EMBL" id="JRKI01000003">
    <property type="protein sequence ID" value="KIZ19538.1"/>
    <property type="molecule type" value="Genomic_DNA"/>
</dbReference>
<evidence type="ECO:0000313" key="1">
    <source>
        <dbReference type="EMBL" id="KIZ19538.1"/>
    </source>
</evidence>
<dbReference type="InterPro" id="IPR016035">
    <property type="entry name" value="Acyl_Trfase/lysoPLipase"/>
</dbReference>
<dbReference type="AlphaFoldDB" id="A0A0D7CTH8"/>
<sequence length="298" mass="32496">MASDRALVFPGLVPLTEPALAAVLDRRDDHLEFAARICRFHPDGIDRDEGSTGLPSTVHEALLAVAVVRRLEQEAGRWTAYGGLSAGCLPALLAAGAITEETCFRLIWEINSRQIAANRLHRSGSTLVFLASSRGDAHQLIEALRRYEKSAWLSVDLGGGLGAVSVRSTEPEVLGPLFHKFGVSVMETVDRAEHCPYAVPEPQEFARILRDVEFCTPNAAVVSPLTGKQVDNTPDALRRMLLEQWFDTASLPRLVEGLCGVDGVRGVDLVAPAKSVYVPCMRGLLQDRAEHRFLRLPG</sequence>
<name>A0A0D7CTH8_9ACTN</name>
<dbReference type="RefSeq" id="WP_030066282.1">
    <property type="nucleotide sequence ID" value="NZ_JRKI01000003.1"/>
</dbReference>
<dbReference type="Gene3D" id="3.30.70.250">
    <property type="entry name" value="Malonyl-CoA ACP transacylase, ACP-binding"/>
    <property type="match status" value="1"/>
</dbReference>
<dbReference type="SUPFAM" id="SSF52151">
    <property type="entry name" value="FabD/lysophospholipase-like"/>
    <property type="match status" value="1"/>
</dbReference>
<dbReference type="PATRIC" id="fig|1240678.4.peg.686"/>
<dbReference type="Proteomes" id="UP000032458">
    <property type="component" value="Unassembled WGS sequence"/>
</dbReference>
<dbReference type="Gene3D" id="3.40.366.10">
    <property type="entry name" value="Malonyl-Coenzyme A Acyl Carrier Protein, domain 2"/>
    <property type="match status" value="1"/>
</dbReference>
<evidence type="ECO:0000313" key="2">
    <source>
        <dbReference type="Proteomes" id="UP000032458"/>
    </source>
</evidence>
<accession>A0A0D7CTH8</accession>
<keyword evidence="2" id="KW-1185">Reference proteome</keyword>
<reference evidence="1 2" key="1">
    <citation type="submission" date="2014-09" db="EMBL/GenBank/DDBJ databases">
        <title>Draft genome sequence of Streptomyces natalensis ATCC 27448, producer of the antifungal pimaricin.</title>
        <authorList>
            <person name="Mendes M.V."/>
            <person name="Beites T."/>
            <person name="Pires S."/>
            <person name="Santos C.L."/>
            <person name="Moradas-Ferreira P."/>
        </authorList>
    </citation>
    <scope>NUCLEOTIDE SEQUENCE [LARGE SCALE GENOMIC DNA]</scope>
    <source>
        <strain evidence="1 2">ATCC 27448</strain>
    </source>
</reference>